<evidence type="ECO:0000256" key="5">
    <source>
        <dbReference type="ARBA" id="ARBA00022989"/>
    </source>
</evidence>
<reference evidence="9" key="2">
    <citation type="journal article" date="2003" name="Eur. J. Biochem.">
        <title>The multidrug/oligosaccharidyl-lipid/polysaccharide (MOP) exporter superfamily.</title>
        <authorList>
            <person name="Hvorup R.N."/>
            <person name="Winnen B."/>
            <person name="Chang A.B."/>
            <person name="Jiang Y."/>
            <person name="Zhou X.F."/>
            <person name="Saier M.H. Jr."/>
        </authorList>
    </citation>
    <scope>NUCLEOTIDE SEQUENCE</scope>
</reference>
<dbReference type="RefSeq" id="WP_156924511.1">
    <property type="nucleotide sequence ID" value="NZ_KI519499.1"/>
</dbReference>
<reference evidence="9" key="3">
    <citation type="submission" date="2025-08" db="UniProtKB">
        <authorList>
            <consortium name="RefSeq"/>
        </authorList>
    </citation>
    <scope>IDENTIFICATION</scope>
</reference>
<accession>A0A8B6XCU1</accession>
<evidence type="ECO:0000256" key="6">
    <source>
        <dbReference type="ARBA" id="ARBA00023136"/>
    </source>
</evidence>
<dbReference type="InterPro" id="IPR050833">
    <property type="entry name" value="Poly_Biosynth_Transport"/>
</dbReference>
<keyword evidence="6 7" id="KW-0472">Membrane</keyword>
<dbReference type="PANTHER" id="PTHR30250">
    <property type="entry name" value="PST FAMILY PREDICTED COLANIC ACID TRANSPORTER"/>
    <property type="match status" value="1"/>
</dbReference>
<feature type="transmembrane region" description="Helical" evidence="7">
    <location>
        <begin position="12"/>
        <end position="37"/>
    </location>
</feature>
<sequence length="491" mass="51632">MITKKTLVSGMFWSAVRVWGTRVTTLVVFMVLARLLAPDAIGTVALVTTYTQIIWTLLSAGLAEYLIQAKTRDPHREAAAFWVQVGAATLIAALLVVFREPAAALLLADAPDRVPLLLVMAALIPLQSMPQVAEGVLRRELAFKALAMRSTVIAFAGGATGVGLALAGWGVWSLMAKLVVEAVLDVVVVFWSARWHPFRSWSLAALAPARGFVAAMFGTRVVELIQSRSDALIVQAFLGTAALGYYSTGLRLFQICYELLGGMTWQVSVPFLSRLKEQPEEFRRVALRLGAVLSLVAIPGFGLLAIVAPDIVPVVFGEKWRAAAPVLAIYALAGLPFGAVHFLQVAPIALGRSASYFHITAVTAACVVAGAFAGVRYGLEAVALSGVLAEVVQVALVLRNSRGLLGIGPAAVLRSQRVPMLVGGLALAAAALALWAAQSAGTSLRLAAAFGSFGVVYALALLTLSPEAIGFLRELRGGVSSSRAQAPESGA</sequence>
<feature type="transmembrane region" description="Helical" evidence="7">
    <location>
        <begin position="114"/>
        <end position="132"/>
    </location>
</feature>
<dbReference type="Proteomes" id="UP000675920">
    <property type="component" value="Unplaced"/>
</dbReference>
<feature type="transmembrane region" description="Helical" evidence="7">
    <location>
        <begin position="418"/>
        <end position="437"/>
    </location>
</feature>
<feature type="transmembrane region" description="Helical" evidence="7">
    <location>
        <begin position="355"/>
        <end position="375"/>
    </location>
</feature>
<feature type="transmembrane region" description="Helical" evidence="7">
    <location>
        <begin position="152"/>
        <end position="172"/>
    </location>
</feature>
<feature type="transmembrane region" description="Helical" evidence="7">
    <location>
        <begin position="285"/>
        <end position="308"/>
    </location>
</feature>
<evidence type="ECO:0000256" key="2">
    <source>
        <dbReference type="ARBA" id="ARBA00007430"/>
    </source>
</evidence>
<dbReference type="OrthoDB" id="8538786at2"/>
<protein>
    <submittedName>
        <fullName evidence="9">Lipopolysaccharide biosynthesis protein</fullName>
    </submittedName>
</protein>
<feature type="transmembrane region" description="Helical" evidence="7">
    <location>
        <begin position="229"/>
        <end position="246"/>
    </location>
</feature>
<dbReference type="AlphaFoldDB" id="A0A8B6XCU1"/>
<proteinExistence type="inferred from homology"/>
<dbReference type="GO" id="GO:0005886">
    <property type="term" value="C:plasma membrane"/>
    <property type="evidence" value="ECO:0007669"/>
    <property type="project" value="UniProtKB-SubCell"/>
</dbReference>
<comment type="subcellular location">
    <subcellularLocation>
        <location evidence="1">Cell membrane</location>
        <topology evidence="1">Multi-pass membrane protein</topology>
    </subcellularLocation>
</comment>
<keyword evidence="8" id="KW-1185">Reference proteome</keyword>
<keyword evidence="3" id="KW-1003">Cell membrane</keyword>
<evidence type="ECO:0000256" key="3">
    <source>
        <dbReference type="ARBA" id="ARBA00022475"/>
    </source>
</evidence>
<feature type="transmembrane region" description="Helical" evidence="7">
    <location>
        <begin position="443"/>
        <end position="464"/>
    </location>
</feature>
<feature type="transmembrane region" description="Helical" evidence="7">
    <location>
        <begin position="79"/>
        <end position="98"/>
    </location>
</feature>
<keyword evidence="5 7" id="KW-1133">Transmembrane helix</keyword>
<evidence type="ECO:0000256" key="7">
    <source>
        <dbReference type="SAM" id="Phobius"/>
    </source>
</evidence>
<evidence type="ECO:0000313" key="8">
    <source>
        <dbReference type="Proteomes" id="UP000675920"/>
    </source>
</evidence>
<comment type="similarity">
    <text evidence="2">Belongs to the polysaccharide synthase family.</text>
</comment>
<dbReference type="PANTHER" id="PTHR30250:SF10">
    <property type="entry name" value="LIPOPOLYSACCHARIDE BIOSYNTHESIS PROTEIN WZXC"/>
    <property type="match status" value="1"/>
</dbReference>
<organism evidence="8 9">
    <name type="scientific">Derxia gummosa DSM 723</name>
    <dbReference type="NCBI Taxonomy" id="1121388"/>
    <lineage>
        <taxon>Bacteria</taxon>
        <taxon>Pseudomonadati</taxon>
        <taxon>Pseudomonadota</taxon>
        <taxon>Betaproteobacteria</taxon>
        <taxon>Burkholderiales</taxon>
        <taxon>Alcaligenaceae</taxon>
        <taxon>Derxia</taxon>
    </lineage>
</organism>
<name>A0A8B6XCU1_9BURK</name>
<keyword evidence="4 7" id="KW-0812">Transmembrane</keyword>
<feature type="transmembrane region" description="Helical" evidence="7">
    <location>
        <begin position="320"/>
        <end position="343"/>
    </location>
</feature>
<evidence type="ECO:0000313" key="9">
    <source>
        <dbReference type="RefSeq" id="WP_156924511.1"/>
    </source>
</evidence>
<dbReference type="CDD" id="cd13127">
    <property type="entry name" value="MATE_tuaB_like"/>
    <property type="match status" value="1"/>
</dbReference>
<evidence type="ECO:0000256" key="1">
    <source>
        <dbReference type="ARBA" id="ARBA00004651"/>
    </source>
</evidence>
<feature type="transmembrane region" description="Helical" evidence="7">
    <location>
        <begin position="43"/>
        <end position="67"/>
    </location>
</feature>
<reference evidence="9" key="1">
    <citation type="journal article" date="1999" name="Mol. Microbiol.">
        <title>Teichuronic acid operon of Bacillus subtilis 168.</title>
        <authorList>
            <person name="Soldo B."/>
            <person name="Lazarevic V."/>
            <person name="Pagni M."/>
            <person name="Karamata D."/>
        </authorList>
    </citation>
    <scope>NUCLEOTIDE SEQUENCE</scope>
</reference>
<dbReference type="Pfam" id="PF13440">
    <property type="entry name" value="Polysacc_synt_3"/>
    <property type="match status" value="1"/>
</dbReference>
<evidence type="ECO:0000256" key="4">
    <source>
        <dbReference type="ARBA" id="ARBA00022692"/>
    </source>
</evidence>